<evidence type="ECO:0000313" key="4">
    <source>
        <dbReference type="Proteomes" id="UP001527202"/>
    </source>
</evidence>
<dbReference type="RefSeq" id="WP_042227577.1">
    <property type="nucleotide sequence ID" value="NZ_CP026520.1"/>
</dbReference>
<dbReference type="Proteomes" id="UP001527202">
    <property type="component" value="Unassembled WGS sequence"/>
</dbReference>
<name>A0A410WWN4_9BACL</name>
<dbReference type="GeneID" id="95376116"/>
<gene>
    <name evidence="1" type="ORF">M5X16_29120</name>
    <name evidence="2" type="ORF">PC41400_14965</name>
</gene>
<protein>
    <submittedName>
        <fullName evidence="2">Uncharacterized protein</fullName>
    </submittedName>
</protein>
<dbReference type="AlphaFoldDB" id="A0A410WWN4"/>
<evidence type="ECO:0000313" key="2">
    <source>
        <dbReference type="EMBL" id="QAV18906.1"/>
    </source>
</evidence>
<proteinExistence type="predicted"/>
<accession>A0A410WWN4</accession>
<evidence type="ECO:0000313" key="1">
    <source>
        <dbReference type="EMBL" id="MCY9599815.1"/>
    </source>
</evidence>
<dbReference type="Proteomes" id="UP000288943">
    <property type="component" value="Chromosome"/>
</dbReference>
<reference evidence="1 4" key="2">
    <citation type="submission" date="2022-05" db="EMBL/GenBank/DDBJ databases">
        <title>Genome Sequencing of Bee-Associated Microbes.</title>
        <authorList>
            <person name="Dunlap C."/>
        </authorList>
    </citation>
    <scope>NUCLEOTIDE SEQUENCE [LARGE SCALE GENOMIC DNA]</scope>
    <source>
        <strain evidence="1 4">NRRL B-23120</strain>
    </source>
</reference>
<organism evidence="2 3">
    <name type="scientific">Paenibacillus chitinolyticus</name>
    <dbReference type="NCBI Taxonomy" id="79263"/>
    <lineage>
        <taxon>Bacteria</taxon>
        <taxon>Bacillati</taxon>
        <taxon>Bacillota</taxon>
        <taxon>Bacilli</taxon>
        <taxon>Bacillales</taxon>
        <taxon>Paenibacillaceae</taxon>
        <taxon>Paenibacillus</taxon>
    </lineage>
</organism>
<keyword evidence="4" id="KW-1185">Reference proteome</keyword>
<dbReference type="EMBL" id="JAMDMJ010000055">
    <property type="protein sequence ID" value="MCY9599815.1"/>
    <property type="molecule type" value="Genomic_DNA"/>
</dbReference>
<reference evidence="2 3" key="1">
    <citation type="submission" date="2018-01" db="EMBL/GenBank/DDBJ databases">
        <title>The whole genome sequencing and assembly of Paenibacillus chitinolyticus KCCM 41400 strain.</title>
        <authorList>
            <person name="Kim J.-Y."/>
            <person name="Park M.-K."/>
            <person name="Lee Y.-J."/>
            <person name="Yi H."/>
            <person name="Bahn Y.-S."/>
            <person name="Kim J.F."/>
            <person name="Lee D.-W."/>
        </authorList>
    </citation>
    <scope>NUCLEOTIDE SEQUENCE [LARGE SCALE GENOMIC DNA]</scope>
    <source>
        <strain evidence="2 3">KCCM 41400</strain>
    </source>
</reference>
<dbReference type="KEGG" id="pchi:PC41400_14965"/>
<sequence length="177" mass="20803">MGMVKCQYCLVKGDKTLMEKGIHKKGYIHKNCIVDFRDNEKKKAVEQEQRRELYSYLLCLHNAIEIPARNLLRLKEIKENKNIEYKLILEAYKISEEKIKWFISNVLDYRNDSEGINACITLMLKHGINPAFQERKNKAKQEIHQKEMYEVKTRADMSLGAAARSKVKDEMDISHLL</sequence>
<dbReference type="OrthoDB" id="2598738at2"/>
<evidence type="ECO:0000313" key="3">
    <source>
        <dbReference type="Proteomes" id="UP000288943"/>
    </source>
</evidence>
<dbReference type="EMBL" id="CP026520">
    <property type="protein sequence ID" value="QAV18906.1"/>
    <property type="molecule type" value="Genomic_DNA"/>
</dbReference>